<gene>
    <name evidence="1" type="ORF">E6C55_15105</name>
</gene>
<dbReference type="PANTHER" id="PTHR21525">
    <property type="entry name" value="MOTILE SPERM PROTEIN"/>
    <property type="match status" value="1"/>
</dbReference>
<comment type="caution">
    <text evidence="1">The sequence shown here is derived from an EMBL/GenBank/DDBJ whole genome shotgun (WGS) entry which is preliminary data.</text>
</comment>
<name>A0A4S4BUH6_9BACL</name>
<organism evidence="1 2">
    <name type="scientific">Cohnella fermenti</name>
    <dbReference type="NCBI Taxonomy" id="2565925"/>
    <lineage>
        <taxon>Bacteria</taxon>
        <taxon>Bacillati</taxon>
        <taxon>Bacillota</taxon>
        <taxon>Bacilli</taxon>
        <taxon>Bacillales</taxon>
        <taxon>Paenibacillaceae</taxon>
        <taxon>Cohnella</taxon>
    </lineage>
</organism>
<reference evidence="1 2" key="1">
    <citation type="submission" date="2019-04" db="EMBL/GenBank/DDBJ databases">
        <title>Cohnella sp. nov. isolated from preserved vegetables.</title>
        <authorList>
            <person name="Lin S.-Y."/>
            <person name="Hung M.-H."/>
            <person name="Young C.-C."/>
        </authorList>
    </citation>
    <scope>NUCLEOTIDE SEQUENCE [LARGE SCALE GENOMIC DNA]</scope>
    <source>
        <strain evidence="1 2">CC-MHH1044</strain>
    </source>
</reference>
<accession>A0A4S4BUH6</accession>
<keyword evidence="2" id="KW-1185">Reference proteome</keyword>
<dbReference type="RefSeq" id="WP_136370636.1">
    <property type="nucleotide sequence ID" value="NZ_SSOB01000017.1"/>
</dbReference>
<dbReference type="OrthoDB" id="2666192at2"/>
<sequence>MAAESVASIDIVIDADGLRKTGQALKTMEKYMEKIKRRAEALNRIRIIPVIRLSDCLCKPIRNIRMKLTELTRTDWVINVRAKFSLSSKLLEKFKASLKASLELDVKLEITAKIMAEITMKFTGKGGREDDCKCKCKCSDGGQGGDSWWKELLKKILETAIETLVEKFVGDLYDLFKKKLGKLGNIGGALRWGKAIFSGSKDWVKDKLSGAKDWAKDKVSSGGAKLSRAKDWVKDKVSSGGAKLSRAKDWIKDKLPSGGAMLSRAKDWAKGKLPSGGAMLSGAKDWLKGKAGSLATPLKKVGTATKSVGKLLGKSVGKAARPLALALDVFDIATAKPGKERNKAIGEAIGGSVGAIAGGALGTFLGPGIGTTIGTMVGGAAGSWIGGKIGEAAGSIKWPWKKKKKAPEVMPESTDGGAVVSGTSSIYAQTNLGIKASAQAATASASTNVSIMNGAVQLSIRQDQQIDYDAISAQIGAQLAVSIRQSIENRA</sequence>
<dbReference type="PANTHER" id="PTHR21525:SF9">
    <property type="entry name" value="CHANNEL_COLICIN DOMAIN-CONTAINING PROTEIN"/>
    <property type="match status" value="1"/>
</dbReference>
<evidence type="ECO:0008006" key="3">
    <source>
        <dbReference type="Google" id="ProtNLM"/>
    </source>
</evidence>
<dbReference type="AlphaFoldDB" id="A0A4S4BUH6"/>
<evidence type="ECO:0000313" key="2">
    <source>
        <dbReference type="Proteomes" id="UP000310636"/>
    </source>
</evidence>
<proteinExistence type="predicted"/>
<protein>
    <recommendedName>
        <fullName evidence="3">Tail tape measure protein</fullName>
    </recommendedName>
</protein>
<dbReference type="Proteomes" id="UP000310636">
    <property type="component" value="Unassembled WGS sequence"/>
</dbReference>
<evidence type="ECO:0000313" key="1">
    <source>
        <dbReference type="EMBL" id="THF78025.1"/>
    </source>
</evidence>
<dbReference type="EMBL" id="SSOB01000017">
    <property type="protein sequence ID" value="THF78025.1"/>
    <property type="molecule type" value="Genomic_DNA"/>
</dbReference>